<keyword evidence="5" id="KW-1185">Reference proteome</keyword>
<evidence type="ECO:0000313" key="4">
    <source>
        <dbReference type="EMBL" id="KIW01521.1"/>
    </source>
</evidence>
<evidence type="ECO:0000256" key="3">
    <source>
        <dbReference type="ARBA" id="ARBA00023274"/>
    </source>
</evidence>
<dbReference type="Proteomes" id="UP000053259">
    <property type="component" value="Unassembled WGS sequence"/>
</dbReference>
<dbReference type="GeneID" id="27314972"/>
<dbReference type="Gene3D" id="3.30.1370.30">
    <property type="match status" value="1"/>
</dbReference>
<comment type="similarity">
    <text evidence="1">Belongs to the universal ribosomal protein uS8 family.</text>
</comment>
<evidence type="ECO:0000313" key="5">
    <source>
        <dbReference type="Proteomes" id="UP000053259"/>
    </source>
</evidence>
<proteinExistence type="inferred from homology"/>
<dbReference type="AlphaFoldDB" id="A0A0D1XH51"/>
<evidence type="ECO:0008006" key="6">
    <source>
        <dbReference type="Google" id="ProtNLM"/>
    </source>
</evidence>
<dbReference type="GO" id="GO:0006412">
    <property type="term" value="P:translation"/>
    <property type="evidence" value="ECO:0007669"/>
    <property type="project" value="InterPro"/>
</dbReference>
<keyword evidence="2" id="KW-0689">Ribosomal protein</keyword>
<evidence type="ECO:0000256" key="2">
    <source>
        <dbReference type="ARBA" id="ARBA00022980"/>
    </source>
</evidence>
<dbReference type="FunCoup" id="A0A0D1XH51">
    <property type="interactions" value="70"/>
</dbReference>
<evidence type="ECO:0000256" key="1">
    <source>
        <dbReference type="ARBA" id="ARBA00006471"/>
    </source>
</evidence>
<dbReference type="InterPro" id="IPR035987">
    <property type="entry name" value="Ribosomal_uS8_sf"/>
</dbReference>
<protein>
    <recommendedName>
        <fullName evidence="6">Ribosomal protein S8</fullName>
    </recommendedName>
</protein>
<reference evidence="4 5" key="1">
    <citation type="submission" date="2015-01" db="EMBL/GenBank/DDBJ databases">
        <title>The Genome Sequence of Ochroconis gallopava CBS43764.</title>
        <authorList>
            <consortium name="The Broad Institute Genomics Platform"/>
            <person name="Cuomo C."/>
            <person name="de Hoog S."/>
            <person name="Gorbushina A."/>
            <person name="Stielow B."/>
            <person name="Teixiera M."/>
            <person name="Abouelleil A."/>
            <person name="Chapman S.B."/>
            <person name="Priest M."/>
            <person name="Young S.K."/>
            <person name="Wortman J."/>
            <person name="Nusbaum C."/>
            <person name="Birren B."/>
        </authorList>
    </citation>
    <scope>NUCLEOTIDE SEQUENCE [LARGE SCALE GENOMIC DNA]</scope>
    <source>
        <strain evidence="4 5">CBS 43764</strain>
    </source>
</reference>
<gene>
    <name evidence="4" type="ORF">PV09_06999</name>
</gene>
<dbReference type="InterPro" id="IPR000630">
    <property type="entry name" value="Ribosomal_uS8"/>
</dbReference>
<dbReference type="GO" id="GO:0003735">
    <property type="term" value="F:structural constituent of ribosome"/>
    <property type="evidence" value="ECO:0007669"/>
    <property type="project" value="InterPro"/>
</dbReference>
<dbReference type="InParanoid" id="A0A0D1XH51"/>
<dbReference type="PANTHER" id="PTHR11758">
    <property type="entry name" value="40S RIBOSOMAL PROTEIN S15A"/>
    <property type="match status" value="1"/>
</dbReference>
<dbReference type="EMBL" id="KN847554">
    <property type="protein sequence ID" value="KIW01521.1"/>
    <property type="molecule type" value="Genomic_DNA"/>
</dbReference>
<dbReference type="STRING" id="253628.A0A0D1XH51"/>
<organism evidence="4 5">
    <name type="scientific">Verruconis gallopava</name>
    <dbReference type="NCBI Taxonomy" id="253628"/>
    <lineage>
        <taxon>Eukaryota</taxon>
        <taxon>Fungi</taxon>
        <taxon>Dikarya</taxon>
        <taxon>Ascomycota</taxon>
        <taxon>Pezizomycotina</taxon>
        <taxon>Dothideomycetes</taxon>
        <taxon>Pleosporomycetidae</taxon>
        <taxon>Venturiales</taxon>
        <taxon>Sympoventuriaceae</taxon>
        <taxon>Verruconis</taxon>
    </lineage>
</organism>
<dbReference type="HOGENOM" id="CLU_107213_0_0_1"/>
<keyword evidence="3" id="KW-0687">Ribonucleoprotein</keyword>
<name>A0A0D1XH51_9PEZI</name>
<dbReference type="SUPFAM" id="SSF56047">
    <property type="entry name" value="Ribosomal protein S8"/>
    <property type="match status" value="2"/>
</dbReference>
<dbReference type="GO" id="GO:1990904">
    <property type="term" value="C:ribonucleoprotein complex"/>
    <property type="evidence" value="ECO:0007669"/>
    <property type="project" value="UniProtKB-KW"/>
</dbReference>
<dbReference type="Gene3D" id="3.30.1490.10">
    <property type="match status" value="1"/>
</dbReference>
<dbReference type="VEuPathDB" id="FungiDB:PV09_06999"/>
<dbReference type="GO" id="GO:0005840">
    <property type="term" value="C:ribosome"/>
    <property type="evidence" value="ECO:0007669"/>
    <property type="project" value="UniProtKB-KW"/>
</dbReference>
<dbReference type="Pfam" id="PF00410">
    <property type="entry name" value="Ribosomal_S8"/>
    <property type="match status" value="1"/>
</dbReference>
<accession>A0A0D1XH51</accession>
<dbReference type="RefSeq" id="XP_016211390.1">
    <property type="nucleotide sequence ID" value="XM_016360713.1"/>
</dbReference>
<sequence length="218" mass="23877">MVFSNLSNVCSHLQNASRARLSLTSIPMTKMHLALCLALQKQGLISTLQVAGRKPPTAELGEDITLESRESLENELAEQPWLGMDYQAASNDGVATAGLSLPPDEVLRSQARSKTLSASVYKSVGVPVNPAHRRIWLGLKYWDNEPVLRSVQMISKPKRKITAKVEELRRLVAGKKAGIIQPLVNPGECMFVSTDIGILEAREAIERKRGGLLLVRTG</sequence>
<dbReference type="OrthoDB" id="409928at2759"/>